<dbReference type="InterPro" id="IPR043128">
    <property type="entry name" value="Rev_trsase/Diguanyl_cyclase"/>
</dbReference>
<gene>
    <name evidence="3" type="ORF">CEX98_08485</name>
</gene>
<dbReference type="EMBL" id="NKHF01000037">
    <property type="protein sequence ID" value="PCK32208.1"/>
    <property type="molecule type" value="Genomic_DNA"/>
</dbReference>
<dbReference type="CDD" id="cd01949">
    <property type="entry name" value="GGDEF"/>
    <property type="match status" value="1"/>
</dbReference>
<dbReference type="InterPro" id="IPR029016">
    <property type="entry name" value="GAF-like_dom_sf"/>
</dbReference>
<proteinExistence type="predicted"/>
<evidence type="ECO:0000313" key="3">
    <source>
        <dbReference type="EMBL" id="PCK32208.1"/>
    </source>
</evidence>
<dbReference type="Proteomes" id="UP000228621">
    <property type="component" value="Unassembled WGS sequence"/>
</dbReference>
<dbReference type="SMART" id="SM00267">
    <property type="entry name" value="GGDEF"/>
    <property type="match status" value="1"/>
</dbReference>
<feature type="domain" description="GGDEF" evidence="2">
    <location>
        <begin position="256"/>
        <end position="390"/>
    </location>
</feature>
<dbReference type="NCBIfam" id="TIGR00254">
    <property type="entry name" value="GGDEF"/>
    <property type="match status" value="1"/>
</dbReference>
<evidence type="ECO:0000259" key="2">
    <source>
        <dbReference type="PROSITE" id="PS50887"/>
    </source>
</evidence>
<dbReference type="Gene3D" id="3.30.450.40">
    <property type="match status" value="1"/>
</dbReference>
<dbReference type="SUPFAM" id="SSF55781">
    <property type="entry name" value="GAF domain-like"/>
    <property type="match status" value="1"/>
</dbReference>
<dbReference type="InterPro" id="IPR000160">
    <property type="entry name" value="GGDEF_dom"/>
</dbReference>
<dbReference type="OrthoDB" id="766410at2"/>
<organism evidence="3 4">
    <name type="scientific">Pseudoalteromonas piscicida</name>
    <dbReference type="NCBI Taxonomy" id="43662"/>
    <lineage>
        <taxon>Bacteria</taxon>
        <taxon>Pseudomonadati</taxon>
        <taxon>Pseudomonadota</taxon>
        <taxon>Gammaproteobacteria</taxon>
        <taxon>Alteromonadales</taxon>
        <taxon>Pseudoalteromonadaceae</taxon>
        <taxon>Pseudoalteromonas</taxon>
    </lineage>
</organism>
<dbReference type="PROSITE" id="PS50887">
    <property type="entry name" value="GGDEF"/>
    <property type="match status" value="1"/>
</dbReference>
<dbReference type="InterPro" id="IPR052163">
    <property type="entry name" value="DGC-Regulatory_Protein"/>
</dbReference>
<keyword evidence="4" id="KW-1185">Reference proteome</keyword>
<dbReference type="PANTHER" id="PTHR46663">
    <property type="entry name" value="DIGUANYLATE CYCLASE DGCT-RELATED"/>
    <property type="match status" value="1"/>
</dbReference>
<dbReference type="GO" id="GO:0003824">
    <property type="term" value="F:catalytic activity"/>
    <property type="evidence" value="ECO:0007669"/>
    <property type="project" value="UniProtKB-ARBA"/>
</dbReference>
<accession>A0A2A5JS03</accession>
<dbReference type="FunFam" id="3.30.70.270:FF:000001">
    <property type="entry name" value="Diguanylate cyclase domain protein"/>
    <property type="match status" value="1"/>
</dbReference>
<comment type="caution">
    <text evidence="3">The sequence shown here is derived from an EMBL/GenBank/DDBJ whole genome shotgun (WGS) entry which is preliminary data.</text>
</comment>
<evidence type="ECO:0000313" key="4">
    <source>
        <dbReference type="Proteomes" id="UP000228621"/>
    </source>
</evidence>
<evidence type="ECO:0000256" key="1">
    <source>
        <dbReference type="ARBA" id="ARBA00001946"/>
    </source>
</evidence>
<protein>
    <submittedName>
        <fullName evidence="3">GGDEF domain-containing protein</fullName>
    </submittedName>
</protein>
<dbReference type="PANTHER" id="PTHR46663:SF2">
    <property type="entry name" value="GGDEF DOMAIN-CONTAINING PROTEIN"/>
    <property type="match status" value="1"/>
</dbReference>
<comment type="cofactor">
    <cofactor evidence="1">
        <name>Mg(2+)</name>
        <dbReference type="ChEBI" id="CHEBI:18420"/>
    </cofactor>
</comment>
<reference evidence="4" key="1">
    <citation type="journal article" date="2019" name="Genome Announc.">
        <title>Draft Genome Sequence of Pseudoalteromonas piscicida Strain 36Y ROTHPW, an Hypersaline Seawater Isolate from the South Coast of Sonora, Mexico.</title>
        <authorList>
            <person name="Sanchez-Diaz R."/>
            <person name="Molina-Garza Z.J."/>
            <person name="Cruz-Suarez L.E."/>
            <person name="Selvin J."/>
            <person name="Kiran G.S."/>
            <person name="Ibarra-Gamez J.C."/>
            <person name="Gomez-Gil B."/>
            <person name="Galaviz-Silva L."/>
        </authorList>
    </citation>
    <scope>NUCLEOTIDE SEQUENCE [LARGE SCALE GENOMIC DNA]</scope>
    <source>
        <strain evidence="4">36Y_RITHPW</strain>
    </source>
</reference>
<dbReference type="Pfam" id="PF00990">
    <property type="entry name" value="GGDEF"/>
    <property type="match status" value="1"/>
</dbReference>
<sequence length="390" mass="44502">MMAELPKVIDSMSDIVSCLNTSESLEHFLLNVHCIVQKITYADNFYVVLQHQNGQFEFPYFHDVKDSISLEELNSLTAGEIDKTLTHYALRSDSVKNYTEQMLQSLTEQGVIEIIGSLPKQWLCFPLINRDKHLGAFVIQSYRRQDEYSEAMVDLLYTVSHVIASAMDAFANQQALIEANRALKQHELELEKTVQARTKALQASLTELEIEVEKRKSLQDKLEFDAYHDNLTQLANRKFLFNELNKMSARSTRQPVSVYLGYLDLDNFKPINDSHGHHSGDEVLVHVARRLQEALREYDFVCRIGGDEFVFVINEKIAQTLLESLANRLLNTINEDILLSNGERVNVGCSIGMAIAEGVEFSAESLLKRADQALYESKRRGKNQVSFNFK</sequence>
<dbReference type="AlphaFoldDB" id="A0A2A5JS03"/>
<dbReference type="SUPFAM" id="SSF55073">
    <property type="entry name" value="Nucleotide cyclase"/>
    <property type="match status" value="1"/>
</dbReference>
<dbReference type="Gene3D" id="3.30.70.270">
    <property type="match status" value="1"/>
</dbReference>
<dbReference type="InterPro" id="IPR029787">
    <property type="entry name" value="Nucleotide_cyclase"/>
</dbReference>
<name>A0A2A5JS03_PSEO7</name>